<dbReference type="HOGENOM" id="CLU_1489263_0_0_1"/>
<dbReference type="AlphaFoldDB" id="B0DZH4"/>
<dbReference type="Proteomes" id="UP000001194">
    <property type="component" value="Unassembled WGS sequence"/>
</dbReference>
<keyword evidence="3" id="KW-1185">Reference proteome</keyword>
<sequence>MDYTGEGKDLENPSSEVHIVGTRGALMDLPTNDIREPILPQENDWPRDLASHAKISWLKKLVRSFLGFHYFQSRDIISDSGEEFDFQAVEDADLSDDDLTAKKKEDLSHGTSEGKAPLWTNTPEGLPTPDINLWNDFIKNLPDSCSEWSHEQAMKQFQVFKIWSTNYHSSRQVDHQQPLSL</sequence>
<dbReference type="EMBL" id="DS547155">
    <property type="protein sequence ID" value="EDR00020.1"/>
    <property type="molecule type" value="Genomic_DNA"/>
</dbReference>
<dbReference type="KEGG" id="lbc:LACBIDRAFT_334543"/>
<name>B0DZH4_LACBS</name>
<evidence type="ECO:0000256" key="1">
    <source>
        <dbReference type="SAM" id="MobiDB-lite"/>
    </source>
</evidence>
<evidence type="ECO:0000313" key="3">
    <source>
        <dbReference type="Proteomes" id="UP000001194"/>
    </source>
</evidence>
<feature type="region of interest" description="Disordered" evidence="1">
    <location>
        <begin position="104"/>
        <end position="123"/>
    </location>
</feature>
<dbReference type="RefSeq" id="XP_001889329.1">
    <property type="nucleotide sequence ID" value="XM_001889294.1"/>
</dbReference>
<protein>
    <submittedName>
        <fullName evidence="2">Predicted protein</fullName>
    </submittedName>
</protein>
<accession>B0DZH4</accession>
<dbReference type="InParanoid" id="B0DZH4"/>
<dbReference type="GeneID" id="6084992"/>
<reference evidence="2 3" key="1">
    <citation type="journal article" date="2008" name="Nature">
        <title>The genome of Laccaria bicolor provides insights into mycorrhizal symbiosis.</title>
        <authorList>
            <person name="Martin F."/>
            <person name="Aerts A."/>
            <person name="Ahren D."/>
            <person name="Brun A."/>
            <person name="Danchin E.G.J."/>
            <person name="Duchaussoy F."/>
            <person name="Gibon J."/>
            <person name="Kohler A."/>
            <person name="Lindquist E."/>
            <person name="Pereda V."/>
            <person name="Salamov A."/>
            <person name="Shapiro H.J."/>
            <person name="Wuyts J."/>
            <person name="Blaudez D."/>
            <person name="Buee M."/>
            <person name="Brokstein P."/>
            <person name="Canbaeck B."/>
            <person name="Cohen D."/>
            <person name="Courty P.E."/>
            <person name="Coutinho P.M."/>
            <person name="Delaruelle C."/>
            <person name="Detter J.C."/>
            <person name="Deveau A."/>
            <person name="DiFazio S."/>
            <person name="Duplessis S."/>
            <person name="Fraissinet-Tachet L."/>
            <person name="Lucic E."/>
            <person name="Frey-Klett P."/>
            <person name="Fourrey C."/>
            <person name="Feussner I."/>
            <person name="Gay G."/>
            <person name="Grimwood J."/>
            <person name="Hoegger P.J."/>
            <person name="Jain P."/>
            <person name="Kilaru S."/>
            <person name="Labbe J."/>
            <person name="Lin Y.C."/>
            <person name="Legue V."/>
            <person name="Le Tacon F."/>
            <person name="Marmeisse R."/>
            <person name="Melayah D."/>
            <person name="Montanini B."/>
            <person name="Muratet M."/>
            <person name="Nehls U."/>
            <person name="Niculita-Hirzel H."/>
            <person name="Oudot-Le Secq M.P."/>
            <person name="Peter M."/>
            <person name="Quesneville H."/>
            <person name="Rajashekar B."/>
            <person name="Reich M."/>
            <person name="Rouhier N."/>
            <person name="Schmutz J."/>
            <person name="Yin T."/>
            <person name="Chalot M."/>
            <person name="Henrissat B."/>
            <person name="Kuees U."/>
            <person name="Lucas S."/>
            <person name="Van de Peer Y."/>
            <person name="Podila G.K."/>
            <person name="Polle A."/>
            <person name="Pukkila P.J."/>
            <person name="Richardson P.M."/>
            <person name="Rouze P."/>
            <person name="Sanders I.R."/>
            <person name="Stajich J.E."/>
            <person name="Tunlid A."/>
            <person name="Tuskan G."/>
            <person name="Grigoriev I.V."/>
        </authorList>
    </citation>
    <scope>NUCLEOTIDE SEQUENCE [LARGE SCALE GENOMIC DNA]</scope>
    <source>
        <strain evidence="3">S238N-H82 / ATCC MYA-4686</strain>
    </source>
</reference>
<gene>
    <name evidence="2" type="ORF">LACBIDRAFT_334543</name>
</gene>
<proteinExistence type="predicted"/>
<organism evidence="3">
    <name type="scientific">Laccaria bicolor (strain S238N-H82 / ATCC MYA-4686)</name>
    <name type="common">Bicoloured deceiver</name>
    <name type="synonym">Laccaria laccata var. bicolor</name>
    <dbReference type="NCBI Taxonomy" id="486041"/>
    <lineage>
        <taxon>Eukaryota</taxon>
        <taxon>Fungi</taxon>
        <taxon>Dikarya</taxon>
        <taxon>Basidiomycota</taxon>
        <taxon>Agaricomycotina</taxon>
        <taxon>Agaricomycetes</taxon>
        <taxon>Agaricomycetidae</taxon>
        <taxon>Agaricales</taxon>
        <taxon>Agaricineae</taxon>
        <taxon>Hydnangiaceae</taxon>
        <taxon>Laccaria</taxon>
    </lineage>
</organism>
<evidence type="ECO:0000313" key="2">
    <source>
        <dbReference type="EMBL" id="EDR00020.1"/>
    </source>
</evidence>